<dbReference type="InterPro" id="IPR050194">
    <property type="entry name" value="Glycosyltransferase_grp1"/>
</dbReference>
<evidence type="ECO:0000259" key="2">
    <source>
        <dbReference type="Pfam" id="PF13579"/>
    </source>
</evidence>
<dbReference type="Proteomes" id="UP000030661">
    <property type="component" value="Unassembled WGS sequence"/>
</dbReference>
<name>A0A081BZY0_VECG1</name>
<protein>
    <submittedName>
        <fullName evidence="3">Putative glycosyltransferase</fullName>
    </submittedName>
</protein>
<dbReference type="Pfam" id="PF00534">
    <property type="entry name" value="Glycos_transf_1"/>
    <property type="match status" value="1"/>
</dbReference>
<dbReference type="AlphaFoldDB" id="A0A081BZY0"/>
<dbReference type="InterPro" id="IPR028098">
    <property type="entry name" value="Glyco_trans_4-like_N"/>
</dbReference>
<dbReference type="PANTHER" id="PTHR45947:SF3">
    <property type="entry name" value="SULFOQUINOVOSYL TRANSFERASE SQD2"/>
    <property type="match status" value="1"/>
</dbReference>
<dbReference type="Pfam" id="PF13579">
    <property type="entry name" value="Glyco_trans_4_4"/>
    <property type="match status" value="1"/>
</dbReference>
<sequence>MRIVMGLYYYFPYVSGLSVYTKHLAEALVENGYEVTVITSCYDRSLDKEQTMNGVRVIRVPVLLRLNKGVLMPTFVPMLYQHGKKADILLLHLPLAEASVITRLFPRKVLINYICDIRLNGRGIGKTLLEYLAYQSMKYAIKTSAYTVAMSFDYAANSKVLAYYLEKVVPVPPPIKITNFSQKPMSDEYFSQRTNIPKHAKVIGFLGRIVYEKGIDFLIHAFDDLRKKHDNIYLVIAGDYTNVMGGSIKYVLNHFLEGREEQICFTGRLTDDEVDAFYRFIDVLVLPSIDPLEAYGMVQVEAMLRGTPVVASDMPGVRMAVQVTKMGKIVPRKDPHALASAIEQVIYNKEYTLQSPEEIVRLLELGTTVEKYECLFRKMRQSRNREERESA</sequence>
<dbReference type="Gene3D" id="3.40.50.2000">
    <property type="entry name" value="Glycogen Phosphorylase B"/>
    <property type="match status" value="2"/>
</dbReference>
<reference evidence="3" key="1">
    <citation type="journal article" date="2015" name="PeerJ">
        <title>First genomic representation of candidate bacterial phylum KSB3 points to enhanced environmental sensing as a trigger of wastewater bulking.</title>
        <authorList>
            <person name="Sekiguchi Y."/>
            <person name="Ohashi A."/>
            <person name="Parks D.H."/>
            <person name="Yamauchi T."/>
            <person name="Tyson G.W."/>
            <person name="Hugenholtz P."/>
        </authorList>
    </citation>
    <scope>NUCLEOTIDE SEQUENCE [LARGE SCALE GENOMIC DNA]</scope>
</reference>
<dbReference type="SUPFAM" id="SSF53756">
    <property type="entry name" value="UDP-Glycosyltransferase/glycogen phosphorylase"/>
    <property type="match status" value="1"/>
</dbReference>
<gene>
    <name evidence="3" type="ORF">U27_04857</name>
</gene>
<dbReference type="InterPro" id="IPR001296">
    <property type="entry name" value="Glyco_trans_1"/>
</dbReference>
<evidence type="ECO:0000259" key="1">
    <source>
        <dbReference type="Pfam" id="PF00534"/>
    </source>
</evidence>
<dbReference type="STRING" id="1499967.U27_04857"/>
<evidence type="ECO:0000313" key="4">
    <source>
        <dbReference type="Proteomes" id="UP000030661"/>
    </source>
</evidence>
<proteinExistence type="predicted"/>
<accession>A0A081BZY0</accession>
<dbReference type="CDD" id="cd03801">
    <property type="entry name" value="GT4_PimA-like"/>
    <property type="match status" value="1"/>
</dbReference>
<evidence type="ECO:0000313" key="3">
    <source>
        <dbReference type="EMBL" id="GAK57885.1"/>
    </source>
</evidence>
<dbReference type="eggNOG" id="COG0438">
    <property type="taxonomic scope" value="Bacteria"/>
</dbReference>
<dbReference type="EMBL" id="DF820466">
    <property type="protein sequence ID" value="GAK57885.1"/>
    <property type="molecule type" value="Genomic_DNA"/>
</dbReference>
<feature type="domain" description="Glycosyl transferase family 1" evidence="1">
    <location>
        <begin position="190"/>
        <end position="350"/>
    </location>
</feature>
<organism evidence="3">
    <name type="scientific">Vecturithrix granuli</name>
    <dbReference type="NCBI Taxonomy" id="1499967"/>
    <lineage>
        <taxon>Bacteria</taxon>
        <taxon>Candidatus Moduliflexota</taxon>
        <taxon>Candidatus Vecturitrichia</taxon>
        <taxon>Candidatus Vecturitrichales</taxon>
        <taxon>Candidatus Vecturitrichaceae</taxon>
        <taxon>Candidatus Vecturithrix</taxon>
    </lineage>
</organism>
<keyword evidence="4" id="KW-1185">Reference proteome</keyword>
<dbReference type="PANTHER" id="PTHR45947">
    <property type="entry name" value="SULFOQUINOVOSYL TRANSFERASE SQD2"/>
    <property type="match status" value="1"/>
</dbReference>
<dbReference type="GO" id="GO:0016757">
    <property type="term" value="F:glycosyltransferase activity"/>
    <property type="evidence" value="ECO:0007669"/>
    <property type="project" value="InterPro"/>
</dbReference>
<keyword evidence="3" id="KW-0808">Transferase</keyword>
<dbReference type="HOGENOM" id="CLU_009583_2_1_0"/>
<feature type="domain" description="Glycosyltransferase subfamily 4-like N-terminal" evidence="2">
    <location>
        <begin position="15"/>
        <end position="171"/>
    </location>
</feature>